<dbReference type="OrthoDB" id="1111739at2759"/>
<dbReference type="InterPro" id="IPR051026">
    <property type="entry name" value="PI/PC_transfer"/>
</dbReference>
<evidence type="ECO:0000313" key="2">
    <source>
        <dbReference type="Proteomes" id="UP000489600"/>
    </source>
</evidence>
<name>A0A565BF27_9BRAS</name>
<protein>
    <submittedName>
        <fullName evidence="1">Uncharacterized protein</fullName>
    </submittedName>
</protein>
<reference evidence="1" key="1">
    <citation type="submission" date="2019-07" db="EMBL/GenBank/DDBJ databases">
        <authorList>
            <person name="Dittberner H."/>
        </authorList>
    </citation>
    <scope>NUCLEOTIDE SEQUENCE [LARGE SCALE GENOMIC DNA]</scope>
</reference>
<proteinExistence type="predicted"/>
<keyword evidence="2" id="KW-1185">Reference proteome</keyword>
<dbReference type="PANTHER" id="PTHR45657">
    <property type="entry name" value="CRAL-TRIO DOMAIN-CONTAINING PROTEIN YKL091C-RELATED"/>
    <property type="match status" value="1"/>
</dbReference>
<comment type="caution">
    <text evidence="1">The sequence shown here is derived from an EMBL/GenBank/DDBJ whole genome shotgun (WGS) entry which is preliminary data.</text>
</comment>
<dbReference type="Proteomes" id="UP000489600">
    <property type="component" value="Unassembled WGS sequence"/>
</dbReference>
<gene>
    <name evidence="1" type="ORF">ANE_LOCUS9905</name>
</gene>
<dbReference type="PANTHER" id="PTHR45657:SF29">
    <property type="entry name" value="PHOSPHATIDYLINOSITOL_PHOSPHATIDYLCHOLINE TRANSFER PROTEIN SFH12"/>
    <property type="match status" value="1"/>
</dbReference>
<dbReference type="EMBL" id="CABITT030000003">
    <property type="protein sequence ID" value="VVA99460.1"/>
    <property type="molecule type" value="Genomic_DNA"/>
</dbReference>
<accession>A0A565BF27</accession>
<dbReference type="AlphaFoldDB" id="A0A565BF27"/>
<organism evidence="1 2">
    <name type="scientific">Arabis nemorensis</name>
    <dbReference type="NCBI Taxonomy" id="586526"/>
    <lineage>
        <taxon>Eukaryota</taxon>
        <taxon>Viridiplantae</taxon>
        <taxon>Streptophyta</taxon>
        <taxon>Embryophyta</taxon>
        <taxon>Tracheophyta</taxon>
        <taxon>Spermatophyta</taxon>
        <taxon>Magnoliopsida</taxon>
        <taxon>eudicotyledons</taxon>
        <taxon>Gunneridae</taxon>
        <taxon>Pentapetalae</taxon>
        <taxon>rosids</taxon>
        <taxon>malvids</taxon>
        <taxon>Brassicales</taxon>
        <taxon>Brassicaceae</taxon>
        <taxon>Arabideae</taxon>
        <taxon>Arabis</taxon>
    </lineage>
</organism>
<evidence type="ECO:0000313" key="1">
    <source>
        <dbReference type="EMBL" id="VVA99460.1"/>
    </source>
</evidence>
<sequence>MSLAIVTMIRVTRKLTESTIYSSAVYCDGNSMNKSWMQSESMSTATISGDDFIAVMKRMAELEQKVTILSAQPTSIMPPEKEEMLNSAISQADVLEQELAATKKALDDSLDPQVDLVAYKEEEEDEERKKASWRVREIEMVD</sequence>